<evidence type="ECO:0000313" key="2">
    <source>
        <dbReference type="EMBL" id="KAA0024111.1"/>
    </source>
</evidence>
<organism evidence="2 3">
    <name type="scientific">Antrihabitans cavernicola</name>
    <dbReference type="NCBI Taxonomy" id="2495913"/>
    <lineage>
        <taxon>Bacteria</taxon>
        <taxon>Bacillati</taxon>
        <taxon>Actinomycetota</taxon>
        <taxon>Actinomycetes</taxon>
        <taxon>Mycobacteriales</taxon>
        <taxon>Nocardiaceae</taxon>
        <taxon>Antrihabitans</taxon>
    </lineage>
</organism>
<dbReference type="Pfam" id="PF00903">
    <property type="entry name" value="Glyoxalase"/>
    <property type="match status" value="2"/>
</dbReference>
<proteinExistence type="predicted"/>
<name>A0A5A7SIN4_9NOCA</name>
<keyword evidence="3" id="KW-1185">Reference proteome</keyword>
<dbReference type="PANTHER" id="PTHR33993">
    <property type="entry name" value="GLYOXALASE-RELATED"/>
    <property type="match status" value="1"/>
</dbReference>
<sequence length="257" mass="27088">MPTRDQAWPQGTPCWIDVQVDDVAQAREFYSSLFGWQIDDGPDDAGGYVMALVDGRPAAGIGPKMGDDPMPSVWTTYLAADSADDIAKKVAAAGGQAFMPPFDVMDVGRMFVAADPAGAVFGVWEAKAHKGAAIYNQHGTYCWNEAHTTDYAAAKVFYSAVFGWTYTELGDTYCTFAVSSGDMAGGVADESATGASSHWLTWFQVDDTDAALAKAVELGGSVLEEPSDTPFGRSGVITGSQGEVFGVIDPSRAVPPA</sequence>
<dbReference type="EMBL" id="VLNY01000002">
    <property type="protein sequence ID" value="KAA0024111.1"/>
    <property type="molecule type" value="Genomic_DNA"/>
</dbReference>
<dbReference type="SUPFAM" id="SSF54593">
    <property type="entry name" value="Glyoxalase/Bleomycin resistance protein/Dihydroxybiphenyl dioxygenase"/>
    <property type="match status" value="2"/>
</dbReference>
<dbReference type="InterPro" id="IPR004360">
    <property type="entry name" value="Glyas_Fos-R_dOase_dom"/>
</dbReference>
<dbReference type="InterPro" id="IPR029068">
    <property type="entry name" value="Glyas_Bleomycin-R_OHBP_Dase"/>
</dbReference>
<gene>
    <name evidence="2" type="ORF">FOY51_06025</name>
</gene>
<accession>A0A5A7SIN4</accession>
<dbReference type="Proteomes" id="UP000322244">
    <property type="component" value="Unassembled WGS sequence"/>
</dbReference>
<reference evidence="2 3" key="1">
    <citation type="submission" date="2019-07" db="EMBL/GenBank/DDBJ databases">
        <title>Rhodococcus cavernicolus sp. nov., isolated from a cave.</title>
        <authorList>
            <person name="Lee S.D."/>
        </authorList>
    </citation>
    <scope>NUCLEOTIDE SEQUENCE [LARGE SCALE GENOMIC DNA]</scope>
    <source>
        <strain evidence="2 3">C1-24</strain>
    </source>
</reference>
<dbReference type="RefSeq" id="WP_149429271.1">
    <property type="nucleotide sequence ID" value="NZ_VLNY01000002.1"/>
</dbReference>
<dbReference type="PANTHER" id="PTHR33993:SF14">
    <property type="entry name" value="GB|AAF24581.1"/>
    <property type="match status" value="1"/>
</dbReference>
<feature type="domain" description="VOC" evidence="1">
    <location>
        <begin position="140"/>
        <end position="257"/>
    </location>
</feature>
<dbReference type="InterPro" id="IPR052164">
    <property type="entry name" value="Anthracycline_SecMetBiosynth"/>
</dbReference>
<evidence type="ECO:0000313" key="3">
    <source>
        <dbReference type="Proteomes" id="UP000322244"/>
    </source>
</evidence>
<dbReference type="PROSITE" id="PS51819">
    <property type="entry name" value="VOC"/>
    <property type="match status" value="2"/>
</dbReference>
<evidence type="ECO:0000259" key="1">
    <source>
        <dbReference type="PROSITE" id="PS51819"/>
    </source>
</evidence>
<dbReference type="Gene3D" id="3.10.180.10">
    <property type="entry name" value="2,3-Dihydroxybiphenyl 1,2-Dioxygenase, domain 1"/>
    <property type="match status" value="2"/>
</dbReference>
<feature type="domain" description="VOC" evidence="1">
    <location>
        <begin position="12"/>
        <end position="126"/>
    </location>
</feature>
<dbReference type="AlphaFoldDB" id="A0A5A7SIN4"/>
<protein>
    <submittedName>
        <fullName evidence="2">VOC family protein</fullName>
    </submittedName>
</protein>
<dbReference type="InterPro" id="IPR037523">
    <property type="entry name" value="VOC_core"/>
</dbReference>
<dbReference type="OrthoDB" id="9793039at2"/>
<comment type="caution">
    <text evidence="2">The sequence shown here is derived from an EMBL/GenBank/DDBJ whole genome shotgun (WGS) entry which is preliminary data.</text>
</comment>
<dbReference type="CDD" id="cd07247">
    <property type="entry name" value="SgaA_N_like"/>
    <property type="match status" value="2"/>
</dbReference>